<dbReference type="Pfam" id="PF07686">
    <property type="entry name" value="V-set"/>
    <property type="match status" value="1"/>
</dbReference>
<dbReference type="SMART" id="SM00409">
    <property type="entry name" value="IG"/>
    <property type="match status" value="3"/>
</dbReference>
<dbReference type="PANTHER" id="PTHR44427:SF1">
    <property type="entry name" value="CARCINOEMBRYONIC ANTIGEN-RELATED CELL ADHESION MOLECULE 1"/>
    <property type="match status" value="1"/>
</dbReference>
<sequence length="293" mass="32144">MWMDVASGMMSIQPIPQNPVIGGSVTLSVIGITGRIQTFSWFKGSTDGNNQFLAYFPGQNPPLTPGPLYHDRLEAFPDGSLQISNLKRSDEGSYIVKIQADKQSDISVDLKIYEMLSKPKIKASTSHPKENDTVILTCTSFNAESIAWSRIPIGVTLSADNKTVTFPRINRSESGSYMCTAINPVDKKNSDPIKILVAYGPENVKIKALSLTDSLISLECSADSVPEASFHWTLNGTDINIKQNLFKVDQKKAENKGTYTCVAKNSVTQLTATEFKYVDITIGKCITVRPILI</sequence>
<gene>
    <name evidence="6" type="ORF">GDO54_003360</name>
</gene>
<protein>
    <recommendedName>
        <fullName evidence="5">Ig-like domain-containing protein</fullName>
    </recommendedName>
</protein>
<reference evidence="6" key="1">
    <citation type="thesis" date="2020" institute="ProQuest LLC" country="789 East Eisenhower Parkway, Ann Arbor, MI, USA">
        <title>Comparative Genomics and Chromosome Evolution.</title>
        <authorList>
            <person name="Mudd A.B."/>
        </authorList>
    </citation>
    <scope>NUCLEOTIDE SEQUENCE</scope>
    <source>
        <strain evidence="6">1538</strain>
        <tissue evidence="6">Blood</tissue>
    </source>
</reference>
<dbReference type="InterPro" id="IPR013783">
    <property type="entry name" value="Ig-like_fold"/>
</dbReference>
<feature type="domain" description="Ig-like" evidence="5">
    <location>
        <begin position="201"/>
        <end position="273"/>
    </location>
</feature>
<evidence type="ECO:0000313" key="6">
    <source>
        <dbReference type="EMBL" id="DBA15906.1"/>
    </source>
</evidence>
<dbReference type="InterPro" id="IPR007110">
    <property type="entry name" value="Ig-like_dom"/>
</dbReference>
<dbReference type="InterPro" id="IPR050831">
    <property type="entry name" value="CEA_cell_adhesion"/>
</dbReference>
<evidence type="ECO:0000313" key="7">
    <source>
        <dbReference type="Proteomes" id="UP001181693"/>
    </source>
</evidence>
<dbReference type="InterPro" id="IPR036179">
    <property type="entry name" value="Ig-like_dom_sf"/>
</dbReference>
<evidence type="ECO:0000256" key="1">
    <source>
        <dbReference type="ARBA" id="ARBA00022729"/>
    </source>
</evidence>
<dbReference type="InterPro" id="IPR003599">
    <property type="entry name" value="Ig_sub"/>
</dbReference>
<comment type="caution">
    <text evidence="6">The sequence shown here is derived from an EMBL/GenBank/DDBJ whole genome shotgun (WGS) entry which is preliminary data.</text>
</comment>
<dbReference type="EMBL" id="DYDO01000011">
    <property type="protein sequence ID" value="DBA15906.1"/>
    <property type="molecule type" value="Genomic_DNA"/>
</dbReference>
<proteinExistence type="inferred from homology"/>
<feature type="domain" description="Ig-like" evidence="5">
    <location>
        <begin position="119"/>
        <end position="190"/>
    </location>
</feature>
<evidence type="ECO:0000256" key="2">
    <source>
        <dbReference type="ARBA" id="ARBA00023180"/>
    </source>
</evidence>
<keyword evidence="3" id="KW-0393">Immunoglobulin domain</keyword>
<keyword evidence="1" id="KW-0732">Signal</keyword>
<dbReference type="InterPro" id="IPR013106">
    <property type="entry name" value="Ig_V-set"/>
</dbReference>
<dbReference type="PANTHER" id="PTHR44427">
    <property type="entry name" value="CARCINOEMBRYONIC ANTIGEN-RELATED CELL ADHESION MOLECULE 19"/>
    <property type="match status" value="1"/>
</dbReference>
<accession>A0AAV2ZVG3</accession>
<dbReference type="Pfam" id="PF13927">
    <property type="entry name" value="Ig_3"/>
    <property type="match status" value="1"/>
</dbReference>
<dbReference type="PROSITE" id="PS50835">
    <property type="entry name" value="IG_LIKE"/>
    <property type="match status" value="2"/>
</dbReference>
<dbReference type="AlphaFoldDB" id="A0AAV2ZVG3"/>
<dbReference type="SMART" id="SM00408">
    <property type="entry name" value="IGc2"/>
    <property type="match status" value="2"/>
</dbReference>
<evidence type="ECO:0000256" key="3">
    <source>
        <dbReference type="ARBA" id="ARBA00023319"/>
    </source>
</evidence>
<evidence type="ECO:0000259" key="5">
    <source>
        <dbReference type="PROSITE" id="PS50835"/>
    </source>
</evidence>
<dbReference type="Proteomes" id="UP001181693">
    <property type="component" value="Unassembled WGS sequence"/>
</dbReference>
<dbReference type="Pfam" id="PF13895">
    <property type="entry name" value="Ig_2"/>
    <property type="match status" value="1"/>
</dbReference>
<dbReference type="SUPFAM" id="SSF48726">
    <property type="entry name" value="Immunoglobulin"/>
    <property type="match status" value="3"/>
</dbReference>
<name>A0AAV2ZVG3_PYXAD</name>
<keyword evidence="2" id="KW-0325">Glycoprotein</keyword>
<evidence type="ECO:0000256" key="4">
    <source>
        <dbReference type="ARBA" id="ARBA00038222"/>
    </source>
</evidence>
<comment type="similarity">
    <text evidence="4">Belongs to the immunoglobulin superfamily. CEA family.</text>
</comment>
<dbReference type="InterPro" id="IPR003598">
    <property type="entry name" value="Ig_sub2"/>
</dbReference>
<organism evidence="6 7">
    <name type="scientific">Pyxicephalus adspersus</name>
    <name type="common">African bullfrog</name>
    <dbReference type="NCBI Taxonomy" id="30357"/>
    <lineage>
        <taxon>Eukaryota</taxon>
        <taxon>Metazoa</taxon>
        <taxon>Chordata</taxon>
        <taxon>Craniata</taxon>
        <taxon>Vertebrata</taxon>
        <taxon>Euteleostomi</taxon>
        <taxon>Amphibia</taxon>
        <taxon>Batrachia</taxon>
        <taxon>Anura</taxon>
        <taxon>Neobatrachia</taxon>
        <taxon>Ranoidea</taxon>
        <taxon>Pyxicephalidae</taxon>
        <taxon>Pyxicephalinae</taxon>
        <taxon>Pyxicephalus</taxon>
    </lineage>
</organism>
<keyword evidence="7" id="KW-1185">Reference proteome</keyword>
<dbReference type="Gene3D" id="2.60.40.10">
    <property type="entry name" value="Immunoglobulins"/>
    <property type="match status" value="3"/>
</dbReference>